<dbReference type="AlphaFoldDB" id="A0A0A9C6P2"/>
<reference evidence="1" key="2">
    <citation type="journal article" date="2015" name="Data Brief">
        <title>Shoot transcriptome of the giant reed, Arundo donax.</title>
        <authorList>
            <person name="Barrero R.A."/>
            <person name="Guerrero F.D."/>
            <person name="Moolhuijzen P."/>
            <person name="Goolsby J.A."/>
            <person name="Tidwell J."/>
            <person name="Bellgard S.E."/>
            <person name="Bellgard M.I."/>
        </authorList>
    </citation>
    <scope>NUCLEOTIDE SEQUENCE</scope>
    <source>
        <tissue evidence="1">Shoot tissue taken approximately 20 cm above the soil surface</tissue>
    </source>
</reference>
<proteinExistence type="predicted"/>
<dbReference type="EMBL" id="GBRH01226659">
    <property type="protein sequence ID" value="JAD71236.1"/>
    <property type="molecule type" value="Transcribed_RNA"/>
</dbReference>
<reference evidence="1" key="1">
    <citation type="submission" date="2014-09" db="EMBL/GenBank/DDBJ databases">
        <authorList>
            <person name="Magalhaes I.L.F."/>
            <person name="Oliveira U."/>
            <person name="Santos F.R."/>
            <person name="Vidigal T.H.D.A."/>
            <person name="Brescovit A.D."/>
            <person name="Santos A.J."/>
        </authorList>
    </citation>
    <scope>NUCLEOTIDE SEQUENCE</scope>
    <source>
        <tissue evidence="1">Shoot tissue taken approximately 20 cm above the soil surface</tissue>
    </source>
</reference>
<organism evidence="1">
    <name type="scientific">Arundo donax</name>
    <name type="common">Giant reed</name>
    <name type="synonym">Donax arundinaceus</name>
    <dbReference type="NCBI Taxonomy" id="35708"/>
    <lineage>
        <taxon>Eukaryota</taxon>
        <taxon>Viridiplantae</taxon>
        <taxon>Streptophyta</taxon>
        <taxon>Embryophyta</taxon>
        <taxon>Tracheophyta</taxon>
        <taxon>Spermatophyta</taxon>
        <taxon>Magnoliopsida</taxon>
        <taxon>Liliopsida</taxon>
        <taxon>Poales</taxon>
        <taxon>Poaceae</taxon>
        <taxon>PACMAD clade</taxon>
        <taxon>Arundinoideae</taxon>
        <taxon>Arundineae</taxon>
        <taxon>Arundo</taxon>
    </lineage>
</organism>
<accession>A0A0A9C6P2</accession>
<protein>
    <submittedName>
        <fullName evidence="1">Uncharacterized protein</fullName>
    </submittedName>
</protein>
<sequence>MLMPNNPYDDPQEGYDDNEQLLEQNVSIWSIANLWSMIMHNELRIRNES</sequence>
<evidence type="ECO:0000313" key="1">
    <source>
        <dbReference type="EMBL" id="JAD71236.1"/>
    </source>
</evidence>
<name>A0A0A9C6P2_ARUDO</name>